<evidence type="ECO:0000313" key="1">
    <source>
        <dbReference type="EMBL" id="TDD62048.1"/>
    </source>
</evidence>
<accession>A0A4R4ZSJ2</accession>
<keyword evidence="2" id="KW-1185">Reference proteome</keyword>
<sequence length="62" mass="6867">MNEDKPTATHLKKQVNAKASDWVMANKPNGEVVRLADHELLPKDADSFSVTVPFIYGASRAR</sequence>
<dbReference type="AlphaFoldDB" id="A0A4R4ZSJ2"/>
<dbReference type="Proteomes" id="UP000295124">
    <property type="component" value="Unassembled WGS sequence"/>
</dbReference>
<dbReference type="EMBL" id="SMKX01000009">
    <property type="protein sequence ID" value="TDD62048.1"/>
    <property type="molecule type" value="Genomic_DNA"/>
</dbReference>
<dbReference type="OrthoDB" id="9963602at2"/>
<evidence type="ECO:0000313" key="2">
    <source>
        <dbReference type="Proteomes" id="UP000295124"/>
    </source>
</evidence>
<name>A0A4R4ZSJ2_9ACTN</name>
<organism evidence="1 2">
    <name type="scientific">Kribbella antibiotica</name>
    <dbReference type="NCBI Taxonomy" id="190195"/>
    <lineage>
        <taxon>Bacteria</taxon>
        <taxon>Bacillati</taxon>
        <taxon>Actinomycetota</taxon>
        <taxon>Actinomycetes</taxon>
        <taxon>Propionibacteriales</taxon>
        <taxon>Kribbellaceae</taxon>
        <taxon>Kribbella</taxon>
    </lineage>
</organism>
<proteinExistence type="predicted"/>
<comment type="caution">
    <text evidence="1">The sequence shown here is derived from an EMBL/GenBank/DDBJ whole genome shotgun (WGS) entry which is preliminary data.</text>
</comment>
<gene>
    <name evidence="1" type="ORF">E1263_05400</name>
</gene>
<protein>
    <submittedName>
        <fullName evidence="1">Uncharacterized protein</fullName>
    </submittedName>
</protein>
<reference evidence="1 2" key="1">
    <citation type="submission" date="2019-03" db="EMBL/GenBank/DDBJ databases">
        <title>Draft genome sequences of novel Actinobacteria.</title>
        <authorList>
            <person name="Sahin N."/>
            <person name="Ay H."/>
            <person name="Saygin H."/>
        </authorList>
    </citation>
    <scope>NUCLEOTIDE SEQUENCE [LARGE SCALE GENOMIC DNA]</scope>
    <source>
        <strain evidence="1 2">JCM 13523</strain>
    </source>
</reference>
<dbReference type="RefSeq" id="WP_132165986.1">
    <property type="nucleotide sequence ID" value="NZ_SMKX01000009.1"/>
</dbReference>